<name>A0A9W9VFD9_9EURO</name>
<keyword evidence="7" id="KW-0234">DNA repair</keyword>
<accession>A0A9W9VFD9</accession>
<dbReference type="GO" id="GO:0003887">
    <property type="term" value="F:DNA-directed DNA polymerase activity"/>
    <property type="evidence" value="ECO:0007669"/>
    <property type="project" value="TreeGrafter"/>
</dbReference>
<evidence type="ECO:0000256" key="1">
    <source>
        <dbReference type="ARBA" id="ARBA00004123"/>
    </source>
</evidence>
<dbReference type="InterPro" id="IPR041298">
    <property type="entry name" value="UBZ3"/>
</dbReference>
<gene>
    <name evidence="13" type="ORF">N7509_011908</name>
</gene>
<dbReference type="InterPro" id="IPR017961">
    <property type="entry name" value="DNA_pol_Y-fam_little_finger"/>
</dbReference>
<keyword evidence="6" id="KW-0862">Zinc</keyword>
<dbReference type="GO" id="GO:0009314">
    <property type="term" value="P:response to radiation"/>
    <property type="evidence" value="ECO:0007669"/>
    <property type="project" value="TreeGrafter"/>
</dbReference>
<dbReference type="GO" id="GO:0003684">
    <property type="term" value="F:damaged DNA binding"/>
    <property type="evidence" value="ECO:0007669"/>
    <property type="project" value="InterPro"/>
</dbReference>
<dbReference type="Pfam" id="PF00817">
    <property type="entry name" value="IMS"/>
    <property type="match status" value="1"/>
</dbReference>
<evidence type="ECO:0000313" key="14">
    <source>
        <dbReference type="Proteomes" id="UP001147747"/>
    </source>
</evidence>
<dbReference type="Pfam" id="PF11799">
    <property type="entry name" value="IMS_C"/>
    <property type="match status" value="1"/>
</dbReference>
<dbReference type="Pfam" id="PF18439">
    <property type="entry name" value="zf_UBZ"/>
    <property type="match status" value="1"/>
</dbReference>
<feature type="compositionally biased region" description="Low complexity" evidence="10">
    <location>
        <begin position="590"/>
        <end position="604"/>
    </location>
</feature>
<dbReference type="Gene3D" id="3.40.1170.60">
    <property type="match status" value="1"/>
</dbReference>
<proteinExistence type="predicted"/>
<dbReference type="GO" id="GO:0005634">
    <property type="term" value="C:nucleus"/>
    <property type="evidence" value="ECO:0007669"/>
    <property type="project" value="UniProtKB-SubCell"/>
</dbReference>
<dbReference type="AlphaFoldDB" id="A0A9W9VFD9"/>
<dbReference type="FunFam" id="3.30.1490.100:FF:000009">
    <property type="entry name" value="DNA polymerase eta subunit"/>
    <property type="match status" value="1"/>
</dbReference>
<dbReference type="OrthoDB" id="5723at2759"/>
<dbReference type="PROSITE" id="PS51907">
    <property type="entry name" value="ZF_UBZ3"/>
    <property type="match status" value="1"/>
</dbReference>
<evidence type="ECO:0000259" key="12">
    <source>
        <dbReference type="PROSITE" id="PS51907"/>
    </source>
</evidence>
<evidence type="ECO:0000256" key="4">
    <source>
        <dbReference type="ARBA" id="ARBA00022763"/>
    </source>
</evidence>
<dbReference type="Gene3D" id="3.30.1490.100">
    <property type="entry name" value="DNA polymerase, Y-family, little finger domain"/>
    <property type="match status" value="1"/>
</dbReference>
<dbReference type="GO" id="GO:0007064">
    <property type="term" value="P:mitotic sister chromatid cohesion"/>
    <property type="evidence" value="ECO:0007669"/>
    <property type="project" value="UniProtKB-ARBA"/>
</dbReference>
<keyword evidence="14" id="KW-1185">Reference proteome</keyword>
<evidence type="ECO:0000313" key="13">
    <source>
        <dbReference type="EMBL" id="KAJ5378789.1"/>
    </source>
</evidence>
<feature type="region of interest" description="Disordered" evidence="10">
    <location>
        <begin position="204"/>
        <end position="227"/>
    </location>
</feature>
<keyword evidence="4" id="KW-0227">DNA damage</keyword>
<dbReference type="FunFam" id="1.10.150.20:FF:000014">
    <property type="entry name" value="Polymerase (DNA directed), eta"/>
    <property type="match status" value="1"/>
</dbReference>
<evidence type="ECO:0000256" key="3">
    <source>
        <dbReference type="ARBA" id="ARBA00022723"/>
    </source>
</evidence>
<evidence type="ECO:0000259" key="11">
    <source>
        <dbReference type="PROSITE" id="PS50173"/>
    </source>
</evidence>
<evidence type="ECO:0000256" key="6">
    <source>
        <dbReference type="ARBA" id="ARBA00022833"/>
    </source>
</evidence>
<dbReference type="GO" id="GO:0035861">
    <property type="term" value="C:site of double-strand break"/>
    <property type="evidence" value="ECO:0007669"/>
    <property type="project" value="TreeGrafter"/>
</dbReference>
<dbReference type="PIRSF" id="PIRSF036603">
    <property type="entry name" value="DPol_eta"/>
    <property type="match status" value="1"/>
</dbReference>
<dbReference type="InterPro" id="IPR052230">
    <property type="entry name" value="DNA_polymerase_eta"/>
</dbReference>
<dbReference type="GO" id="GO:0006281">
    <property type="term" value="P:DNA repair"/>
    <property type="evidence" value="ECO:0007669"/>
    <property type="project" value="UniProtKB-KW"/>
</dbReference>
<evidence type="ECO:0000256" key="5">
    <source>
        <dbReference type="ARBA" id="ARBA00022771"/>
    </source>
</evidence>
<evidence type="ECO:0000256" key="7">
    <source>
        <dbReference type="ARBA" id="ARBA00023204"/>
    </source>
</evidence>
<organism evidence="13 14">
    <name type="scientific">Penicillium cosmopolitanum</name>
    <dbReference type="NCBI Taxonomy" id="1131564"/>
    <lineage>
        <taxon>Eukaryota</taxon>
        <taxon>Fungi</taxon>
        <taxon>Dikarya</taxon>
        <taxon>Ascomycota</taxon>
        <taxon>Pezizomycotina</taxon>
        <taxon>Eurotiomycetes</taxon>
        <taxon>Eurotiomycetidae</taxon>
        <taxon>Eurotiales</taxon>
        <taxon>Aspergillaceae</taxon>
        <taxon>Penicillium</taxon>
    </lineage>
</organism>
<feature type="region of interest" description="Disordered" evidence="10">
    <location>
        <begin position="585"/>
        <end position="604"/>
    </location>
</feature>
<keyword evidence="3" id="KW-0479">Metal-binding</keyword>
<protein>
    <recommendedName>
        <fullName evidence="9">DNA polymerase eta</fullName>
    </recommendedName>
</protein>
<comment type="subcellular location">
    <subcellularLocation>
        <location evidence="1">Nucleus</location>
    </subcellularLocation>
</comment>
<dbReference type="Pfam" id="PF21704">
    <property type="entry name" value="POLH-Rev1_HhH"/>
    <property type="match status" value="1"/>
</dbReference>
<dbReference type="GO" id="GO:0005657">
    <property type="term" value="C:replication fork"/>
    <property type="evidence" value="ECO:0007669"/>
    <property type="project" value="UniProtKB-ARBA"/>
</dbReference>
<dbReference type="InterPro" id="IPR036775">
    <property type="entry name" value="DNA_pol_Y-fam_lit_finger_sf"/>
</dbReference>
<reference evidence="13" key="2">
    <citation type="journal article" date="2023" name="IMA Fungus">
        <title>Comparative genomic study of the Penicillium genus elucidates a diverse pangenome and 15 lateral gene transfer events.</title>
        <authorList>
            <person name="Petersen C."/>
            <person name="Sorensen T."/>
            <person name="Nielsen M.R."/>
            <person name="Sondergaard T.E."/>
            <person name="Sorensen J.L."/>
            <person name="Fitzpatrick D.A."/>
            <person name="Frisvad J.C."/>
            <person name="Nielsen K.L."/>
        </authorList>
    </citation>
    <scope>NUCLEOTIDE SEQUENCE</scope>
    <source>
        <strain evidence="13">IBT 29677</strain>
    </source>
</reference>
<comment type="caution">
    <text evidence="13">The sequence shown here is derived from an EMBL/GenBank/DDBJ whole genome shotgun (WGS) entry which is preliminary data.</text>
</comment>
<dbReference type="SUPFAM" id="SSF100879">
    <property type="entry name" value="Lesion bypass DNA polymerase (Y-family), little finger domain"/>
    <property type="match status" value="1"/>
</dbReference>
<dbReference type="FunFam" id="3.40.1170.60:FF:000008">
    <property type="entry name" value="DNA polymerase eta subunit"/>
    <property type="match status" value="1"/>
</dbReference>
<feature type="domain" description="UBZ3-type" evidence="12">
    <location>
        <begin position="551"/>
        <end position="585"/>
    </location>
</feature>
<dbReference type="PROSITE" id="PS50173">
    <property type="entry name" value="UMUC"/>
    <property type="match status" value="1"/>
</dbReference>
<dbReference type="GO" id="GO:0008270">
    <property type="term" value="F:zinc ion binding"/>
    <property type="evidence" value="ECO:0007669"/>
    <property type="project" value="UniProtKB-KW"/>
</dbReference>
<evidence type="ECO:0000256" key="2">
    <source>
        <dbReference type="ARBA" id="ARBA00022679"/>
    </source>
</evidence>
<feature type="region of interest" description="Disordered" evidence="10">
    <location>
        <begin position="507"/>
        <end position="553"/>
    </location>
</feature>
<evidence type="ECO:0000256" key="10">
    <source>
        <dbReference type="SAM" id="MobiDB-lite"/>
    </source>
</evidence>
<dbReference type="Gene3D" id="3.30.70.270">
    <property type="match status" value="1"/>
</dbReference>
<dbReference type="GeneID" id="81375525"/>
<evidence type="ECO:0000256" key="8">
    <source>
        <dbReference type="ARBA" id="ARBA00023242"/>
    </source>
</evidence>
<keyword evidence="5" id="KW-0863">Zinc-finger</keyword>
<dbReference type="InterPro" id="IPR001126">
    <property type="entry name" value="UmuC"/>
</dbReference>
<dbReference type="RefSeq" id="XP_056482575.1">
    <property type="nucleotide sequence ID" value="XM_056636545.1"/>
</dbReference>
<keyword evidence="2" id="KW-0808">Transferase</keyword>
<dbReference type="GO" id="GO:0042276">
    <property type="term" value="P:error-prone translesion synthesis"/>
    <property type="evidence" value="ECO:0007669"/>
    <property type="project" value="TreeGrafter"/>
</dbReference>
<keyword evidence="8" id="KW-0539">Nucleus</keyword>
<dbReference type="PANTHER" id="PTHR45873:SF1">
    <property type="entry name" value="DNA POLYMERASE ETA"/>
    <property type="match status" value="1"/>
</dbReference>
<dbReference type="InterPro" id="IPR043128">
    <property type="entry name" value="Rev_trsase/Diguanyl_cyclase"/>
</dbReference>
<dbReference type="PANTHER" id="PTHR45873">
    <property type="entry name" value="DNA POLYMERASE ETA"/>
    <property type="match status" value="1"/>
</dbReference>
<feature type="compositionally biased region" description="Basic and acidic residues" evidence="10">
    <location>
        <begin position="204"/>
        <end position="213"/>
    </location>
</feature>
<dbReference type="Gene3D" id="1.10.150.20">
    <property type="entry name" value="5' to 3' exonuclease, C-terminal subdomain"/>
    <property type="match status" value="1"/>
</dbReference>
<sequence length="604" mass="68455">MSPADSPNASPDAVKRSRYTLRQLHLLRQGSTATPLRAIAHIDLDAFYAQCEMVRLGTDRDTPLAVRQWDSLIAVNYAARPYGITRMVTTAEARKLCPNIVLQHVATFREGEGGRWAYRDDSFKNIRTDKVSLDPYRAESRKILKTMKDELERWSADSVDEEVISLTQGLSASLEKASIDEVFIDMSPLIYRVLLQKYPELRQKSQDDNRDADLPPPPTTAIPWHTGDSLIELDKHEREEDDPDWDDVVMQIAAEIVRSVRTAVWNQLHYTCSAGVARNKMLAKLGSACNKPNAQTIVRNRAIQFFLNGYKFTQIRMLGGKLGEQITSDFGTEQVSELLSIPYEQLRAKLDDHTANWLYGVIRGEDRSEVNPRTQIKSMLSAKSFRPSINSVEQAEKWLHIFAADIYGRLVEDGVLENRRRPRVITLHHRVAQSRSRQIPIPGSSKIDEDLLFDLAKNLLRQVVAEGQAWPCSNLSLSVSSFEDGVSKNKAIEGFLSSRQRKKRRIDDGGIKRFFTHSPFPDDSNSAPAGNESPPPADQDSSNTPLGDFEPTLLQNTCDRCSKVIPEYEREEHDDWHFAKDLELQDRQEAMSAQQQSQQQTPPK</sequence>
<feature type="domain" description="UmuC" evidence="11">
    <location>
        <begin position="39"/>
        <end position="319"/>
    </location>
</feature>
<dbReference type="InterPro" id="IPR043502">
    <property type="entry name" value="DNA/RNA_pol_sf"/>
</dbReference>
<evidence type="ECO:0000256" key="9">
    <source>
        <dbReference type="ARBA" id="ARBA00044975"/>
    </source>
</evidence>
<dbReference type="EMBL" id="JAPZBU010000011">
    <property type="protein sequence ID" value="KAJ5378789.1"/>
    <property type="molecule type" value="Genomic_DNA"/>
</dbReference>
<reference evidence="13" key="1">
    <citation type="submission" date="2022-12" db="EMBL/GenBank/DDBJ databases">
        <authorList>
            <person name="Petersen C."/>
        </authorList>
    </citation>
    <scope>NUCLEOTIDE SEQUENCE</scope>
    <source>
        <strain evidence="13">IBT 29677</strain>
    </source>
</reference>
<dbReference type="GO" id="GO:0070987">
    <property type="term" value="P:error-free translesion synthesis"/>
    <property type="evidence" value="ECO:0007669"/>
    <property type="project" value="UniProtKB-ARBA"/>
</dbReference>
<dbReference type="Proteomes" id="UP001147747">
    <property type="component" value="Unassembled WGS sequence"/>
</dbReference>
<dbReference type="SUPFAM" id="SSF56672">
    <property type="entry name" value="DNA/RNA polymerases"/>
    <property type="match status" value="1"/>
</dbReference>